<dbReference type="PANTHER" id="PTHR43221:SF2">
    <property type="entry name" value="PROTEASE HTPX HOMOLOG"/>
    <property type="match status" value="1"/>
</dbReference>
<feature type="transmembrane region" description="Helical" evidence="11">
    <location>
        <begin position="212"/>
        <end position="231"/>
    </location>
</feature>
<reference evidence="13 14" key="1">
    <citation type="submission" date="2024-07" db="EMBL/GenBank/DDBJ databases">
        <title>Genomic Encyclopedia of Type Strains, Phase V (KMG-V): Genome sequencing to study the core and pangenomes of soil and plant-associated prokaryotes.</title>
        <authorList>
            <person name="Whitman W."/>
        </authorList>
    </citation>
    <scope>NUCLEOTIDE SEQUENCE [LARGE SCALE GENOMIC DNA]</scope>
    <source>
        <strain evidence="13 14">USDA 152</strain>
    </source>
</reference>
<keyword evidence="6 10" id="KW-0862">Zinc</keyword>
<keyword evidence="9 11" id="KW-0472">Membrane</keyword>
<keyword evidence="14" id="KW-1185">Reference proteome</keyword>
<dbReference type="EMBL" id="JBGBZJ010000003">
    <property type="protein sequence ID" value="MEY9456383.1"/>
    <property type="molecule type" value="Genomic_DNA"/>
</dbReference>
<dbReference type="RefSeq" id="WP_131233123.1">
    <property type="nucleotide sequence ID" value="NZ_AP021854.1"/>
</dbReference>
<evidence type="ECO:0000313" key="14">
    <source>
        <dbReference type="Proteomes" id="UP001565369"/>
    </source>
</evidence>
<name>A0ABV4FXQ2_9BRAD</name>
<keyword evidence="3 11" id="KW-0812">Transmembrane</keyword>
<evidence type="ECO:0000313" key="13">
    <source>
        <dbReference type="EMBL" id="MEY9456383.1"/>
    </source>
</evidence>
<evidence type="ECO:0000259" key="12">
    <source>
        <dbReference type="Pfam" id="PF01435"/>
    </source>
</evidence>
<dbReference type="GO" id="GO:0006508">
    <property type="term" value="P:proteolysis"/>
    <property type="evidence" value="ECO:0007669"/>
    <property type="project" value="UniProtKB-KW"/>
</dbReference>
<evidence type="ECO:0000256" key="5">
    <source>
        <dbReference type="ARBA" id="ARBA00022801"/>
    </source>
</evidence>
<comment type="similarity">
    <text evidence="10">Belongs to the peptidase M48 family.</text>
</comment>
<keyword evidence="8 10" id="KW-0482">Metalloprotease</keyword>
<sequence>MPLLISLAALLAFTSGESWVLRSSPPFTSQAPSFSTMEGGSFATIVLFLSATLLYLLHPVKRRNSFGPARELDANDPVTLKIQELCQGLGVATPVLLMDRDIRNHDALAFGLPWKKYLLLGRGLLLLRIKQPDAFDARITHEIGHIRNGDLAITFFAQALVVASSVLLIATVAQYFFMNVAMNYQSWLTWKAAGQPFGAFIAAQIPPLKANLLLLAIATLKSCVWAILLFAEHRSFLRVRELYADSTSAATIGAPSMLEALGREKRVHSLSSRLFAAHPSIVSRRAAVEAPVTIIAPSLWGVFFLGYVIGLTLAEIRTLRLEGFVSAALIDASPPSNFLEPPLHRTSLKCRSWSIPLLKCWRFLLC</sequence>
<evidence type="ECO:0000256" key="4">
    <source>
        <dbReference type="ARBA" id="ARBA00022723"/>
    </source>
</evidence>
<dbReference type="Gene3D" id="3.30.2010.10">
    <property type="entry name" value="Metalloproteases ('zincins'), catalytic domain"/>
    <property type="match status" value="1"/>
</dbReference>
<keyword evidence="7 11" id="KW-1133">Transmembrane helix</keyword>
<keyword evidence="1" id="KW-1003">Cell membrane</keyword>
<evidence type="ECO:0000256" key="11">
    <source>
        <dbReference type="SAM" id="Phobius"/>
    </source>
</evidence>
<dbReference type="PANTHER" id="PTHR43221">
    <property type="entry name" value="PROTEASE HTPX"/>
    <property type="match status" value="1"/>
</dbReference>
<protein>
    <submittedName>
        <fullName evidence="13">Zn-dependent protease with chaperone function</fullName>
    </submittedName>
</protein>
<keyword evidence="4" id="KW-0479">Metal-binding</keyword>
<evidence type="ECO:0000256" key="3">
    <source>
        <dbReference type="ARBA" id="ARBA00022692"/>
    </source>
</evidence>
<evidence type="ECO:0000256" key="2">
    <source>
        <dbReference type="ARBA" id="ARBA00022670"/>
    </source>
</evidence>
<gene>
    <name evidence="13" type="ORF">ABIG07_005331</name>
</gene>
<keyword evidence="5 10" id="KW-0378">Hydrolase</keyword>
<accession>A0ABV4FXQ2</accession>
<evidence type="ECO:0000256" key="8">
    <source>
        <dbReference type="ARBA" id="ARBA00023049"/>
    </source>
</evidence>
<evidence type="ECO:0000256" key="6">
    <source>
        <dbReference type="ARBA" id="ARBA00022833"/>
    </source>
</evidence>
<dbReference type="InterPro" id="IPR001915">
    <property type="entry name" value="Peptidase_M48"/>
</dbReference>
<comment type="cofactor">
    <cofactor evidence="10">
        <name>Zn(2+)</name>
        <dbReference type="ChEBI" id="CHEBI:29105"/>
    </cofactor>
    <text evidence="10">Binds 1 zinc ion per subunit.</text>
</comment>
<evidence type="ECO:0000256" key="9">
    <source>
        <dbReference type="ARBA" id="ARBA00023136"/>
    </source>
</evidence>
<evidence type="ECO:0000256" key="1">
    <source>
        <dbReference type="ARBA" id="ARBA00022475"/>
    </source>
</evidence>
<evidence type="ECO:0000256" key="10">
    <source>
        <dbReference type="RuleBase" id="RU003983"/>
    </source>
</evidence>
<comment type="caution">
    <text evidence="13">The sequence shown here is derived from an EMBL/GenBank/DDBJ whole genome shotgun (WGS) entry which is preliminary data.</text>
</comment>
<dbReference type="InterPro" id="IPR050083">
    <property type="entry name" value="HtpX_protease"/>
</dbReference>
<evidence type="ECO:0000256" key="7">
    <source>
        <dbReference type="ARBA" id="ARBA00022989"/>
    </source>
</evidence>
<dbReference type="Proteomes" id="UP001565369">
    <property type="component" value="Unassembled WGS sequence"/>
</dbReference>
<proteinExistence type="inferred from homology"/>
<dbReference type="GO" id="GO:0008233">
    <property type="term" value="F:peptidase activity"/>
    <property type="evidence" value="ECO:0007669"/>
    <property type="project" value="UniProtKB-KW"/>
</dbReference>
<dbReference type="Pfam" id="PF01435">
    <property type="entry name" value="Peptidase_M48"/>
    <property type="match status" value="1"/>
</dbReference>
<feature type="transmembrane region" description="Helical" evidence="11">
    <location>
        <begin position="39"/>
        <end position="57"/>
    </location>
</feature>
<feature type="domain" description="Peptidase M48" evidence="12">
    <location>
        <begin position="83"/>
        <end position="290"/>
    </location>
</feature>
<keyword evidence="2 10" id="KW-0645">Protease</keyword>
<organism evidence="13 14">
    <name type="scientific">Bradyrhizobium ottawaense</name>
    <dbReference type="NCBI Taxonomy" id="931866"/>
    <lineage>
        <taxon>Bacteria</taxon>
        <taxon>Pseudomonadati</taxon>
        <taxon>Pseudomonadota</taxon>
        <taxon>Alphaproteobacteria</taxon>
        <taxon>Hyphomicrobiales</taxon>
        <taxon>Nitrobacteraceae</taxon>
        <taxon>Bradyrhizobium</taxon>
    </lineage>
</organism>
<feature type="transmembrane region" description="Helical" evidence="11">
    <location>
        <begin position="151"/>
        <end position="177"/>
    </location>
</feature>